<name>A0ABD2Y268_9GENT</name>
<dbReference type="PROSITE" id="PS00518">
    <property type="entry name" value="ZF_RING_1"/>
    <property type="match status" value="1"/>
</dbReference>
<evidence type="ECO:0000256" key="1">
    <source>
        <dbReference type="ARBA" id="ARBA00004123"/>
    </source>
</evidence>
<dbReference type="GO" id="GO:0005634">
    <property type="term" value="C:nucleus"/>
    <property type="evidence" value="ECO:0007669"/>
    <property type="project" value="UniProtKB-SubCell"/>
</dbReference>
<evidence type="ECO:0000313" key="12">
    <source>
        <dbReference type="Proteomes" id="UP001630127"/>
    </source>
</evidence>
<dbReference type="AlphaFoldDB" id="A0ABD2Y268"/>
<comment type="caution">
    <text evidence="11">The sequence shown here is derived from an EMBL/GenBank/DDBJ whole genome shotgun (WGS) entry which is preliminary data.</text>
</comment>
<feature type="compositionally biased region" description="Basic and acidic residues" evidence="7">
    <location>
        <begin position="641"/>
        <end position="661"/>
    </location>
</feature>
<dbReference type="EMBL" id="JBJUIK010000016">
    <property type="protein sequence ID" value="KAL3500846.1"/>
    <property type="molecule type" value="Genomic_DNA"/>
</dbReference>
<dbReference type="SUPFAM" id="SSF57756">
    <property type="entry name" value="Retrovirus zinc finger-like domains"/>
    <property type="match status" value="1"/>
</dbReference>
<evidence type="ECO:0000256" key="5">
    <source>
        <dbReference type="ARBA" id="ARBA00023242"/>
    </source>
</evidence>
<dbReference type="InterPro" id="IPR001878">
    <property type="entry name" value="Znf_CCHC"/>
</dbReference>
<dbReference type="InterPro" id="IPR033489">
    <property type="entry name" value="RBBP6"/>
</dbReference>
<feature type="domain" description="RING-type" evidence="8">
    <location>
        <begin position="213"/>
        <end position="251"/>
    </location>
</feature>
<dbReference type="PANTHER" id="PTHR15439">
    <property type="entry name" value="RETINOBLASTOMA-BINDING PROTEIN 6"/>
    <property type="match status" value="1"/>
</dbReference>
<dbReference type="Gene3D" id="4.10.60.10">
    <property type="entry name" value="Zinc finger, CCHC-type"/>
    <property type="match status" value="1"/>
</dbReference>
<feature type="compositionally biased region" description="Basic and acidic residues" evidence="7">
    <location>
        <begin position="691"/>
        <end position="713"/>
    </location>
</feature>
<accession>A0ABD2Y268</accession>
<evidence type="ECO:0000256" key="6">
    <source>
        <dbReference type="PROSITE-ProRule" id="PRU00047"/>
    </source>
</evidence>
<gene>
    <name evidence="11" type="ORF">ACH5RR_039939</name>
</gene>
<feature type="domain" description="DWNN" evidence="10">
    <location>
        <begin position="3"/>
        <end position="77"/>
    </location>
</feature>
<feature type="compositionally biased region" description="Basic and acidic residues" evidence="7">
    <location>
        <begin position="570"/>
        <end position="597"/>
    </location>
</feature>
<dbReference type="InterPro" id="IPR001841">
    <property type="entry name" value="Znf_RING"/>
</dbReference>
<comment type="subcellular location">
    <subcellularLocation>
        <location evidence="1">Nucleus</location>
    </subcellularLocation>
</comment>
<reference evidence="11 12" key="1">
    <citation type="submission" date="2024-11" db="EMBL/GenBank/DDBJ databases">
        <title>A near-complete genome assembly of Cinchona calisaya.</title>
        <authorList>
            <person name="Lian D.C."/>
            <person name="Zhao X.W."/>
            <person name="Wei L."/>
        </authorList>
    </citation>
    <scope>NUCLEOTIDE SEQUENCE [LARGE SCALE GENOMIC DNA]</scope>
    <source>
        <tissue evidence="11">Nenye</tissue>
    </source>
</reference>
<dbReference type="PANTHER" id="PTHR15439:SF11">
    <property type="entry name" value="E3 UBIQUITIN LIGASE PQT3-LIKE ISOFORM X1"/>
    <property type="match status" value="1"/>
</dbReference>
<keyword evidence="2" id="KW-0479">Metal-binding</keyword>
<organism evidence="11 12">
    <name type="scientific">Cinchona calisaya</name>
    <dbReference type="NCBI Taxonomy" id="153742"/>
    <lineage>
        <taxon>Eukaryota</taxon>
        <taxon>Viridiplantae</taxon>
        <taxon>Streptophyta</taxon>
        <taxon>Embryophyta</taxon>
        <taxon>Tracheophyta</taxon>
        <taxon>Spermatophyta</taxon>
        <taxon>Magnoliopsida</taxon>
        <taxon>eudicotyledons</taxon>
        <taxon>Gunneridae</taxon>
        <taxon>Pentapetalae</taxon>
        <taxon>asterids</taxon>
        <taxon>lamiids</taxon>
        <taxon>Gentianales</taxon>
        <taxon>Rubiaceae</taxon>
        <taxon>Cinchonoideae</taxon>
        <taxon>Cinchoneae</taxon>
        <taxon>Cinchona</taxon>
    </lineage>
</organism>
<feature type="compositionally biased region" description="Basic residues" evidence="7">
    <location>
        <begin position="775"/>
        <end position="785"/>
    </location>
</feature>
<dbReference type="Pfam" id="PF00098">
    <property type="entry name" value="zf-CCHC"/>
    <property type="match status" value="1"/>
</dbReference>
<evidence type="ECO:0000313" key="11">
    <source>
        <dbReference type="EMBL" id="KAL3500846.1"/>
    </source>
</evidence>
<dbReference type="InterPro" id="IPR017907">
    <property type="entry name" value="Znf_RING_CS"/>
</dbReference>
<dbReference type="SMART" id="SM00343">
    <property type="entry name" value="ZnF_C2HC"/>
    <property type="match status" value="1"/>
</dbReference>
<dbReference type="InterPro" id="IPR036875">
    <property type="entry name" value="Znf_CCHC_sf"/>
</dbReference>
<keyword evidence="4" id="KW-0862">Zinc</keyword>
<sequence length="791" mass="89167">MSIRFKFRSSVDFDSVDVDGRPSISVRDLRLKIIRHKNLNVCQDFDLIFSDAASGQGYDDENFQIPSGSSVIVKRVPAKRPPPAMTPISGAGNIRMQSSYPPTPAIDQMDEFDDFGPDVRSVPPAILARSDLAFDKSTCANGEKANLTGLRIGCPKLESSDQDIPRGYHFSGNKGSSIDIEEQRVEEQMKLEKLSDSKSTAVPNTTLPSELKCSLCNAHFRHAVMIPCCQHSFCEKCIHQELVEKARCPKCFSDRCKAEDLLPNFSLREAIENFHETQMLMNFSENSSYNYASDGESGIQGKDVSCVVTVIQREPELPHSPSATGKGSNQVFAESFYGSIMSRNSSFGPSEYHLNNLAAGRQSAALTKQKGDNLPFNMPHVYDEADSNHDRKRGLWVDTGGGDRSFLATGRRIKGNRTCYMCGSPDHLIRDCPAASGPHPMLQTGPGMVQVGIPGYASSYWNGAPYPPIRPLPNIYGNPQMMTFNAALVPVSPYAVPPYVPSIYGGLTTGGIMRTGTMVHPVGNRAEQPLGHSDYMEFLYTENKRKLSNENLGRGQEYDVDDDIHERYGYREPERSRDYGVHKEREVSGSHSEDSFARRSRKKTRLGKFGDSDTYSADGRHEKSSRSSVAGRDQKPYPSERSSRGIEHMHSSSSKHSEDKYKHHKRSSRKRHHRREQSHGDPSWGHRHQSGKPDDMRWRVDSRVRDSYKKHENYSALGPEPSSPGDQRRQYRERDSGLESRNPRHRMKRKNEDLSDDRWQMVSSSDEDQRDDYCHHKRKRVHKTSNGHDLR</sequence>
<feature type="compositionally biased region" description="Basic and acidic residues" evidence="7">
    <location>
        <begin position="750"/>
        <end position="759"/>
    </location>
</feature>
<feature type="compositionally biased region" description="Basic and acidic residues" evidence="7">
    <location>
        <begin position="726"/>
        <end position="742"/>
    </location>
</feature>
<evidence type="ECO:0000259" key="8">
    <source>
        <dbReference type="PROSITE" id="PS50089"/>
    </source>
</evidence>
<keyword evidence="3 6" id="KW-0863">Zinc-finger</keyword>
<dbReference type="Gene3D" id="3.30.40.10">
    <property type="entry name" value="Zinc/RING finger domain, C3HC4 (zinc finger)"/>
    <property type="match status" value="1"/>
</dbReference>
<keyword evidence="5" id="KW-0539">Nucleus</keyword>
<feature type="region of interest" description="Disordered" evidence="7">
    <location>
        <begin position="570"/>
        <end position="791"/>
    </location>
</feature>
<dbReference type="Gene3D" id="3.10.20.90">
    <property type="entry name" value="Phosphatidylinositol 3-kinase Catalytic Subunit, Chain A, domain 1"/>
    <property type="match status" value="1"/>
</dbReference>
<feature type="domain" description="CCHC-type" evidence="9">
    <location>
        <begin position="419"/>
        <end position="433"/>
    </location>
</feature>
<dbReference type="Pfam" id="PF08783">
    <property type="entry name" value="DWNN"/>
    <property type="match status" value="1"/>
</dbReference>
<dbReference type="SMART" id="SM01180">
    <property type="entry name" value="DWNN"/>
    <property type="match status" value="1"/>
</dbReference>
<dbReference type="PROSITE" id="PS50089">
    <property type="entry name" value="ZF_RING_2"/>
    <property type="match status" value="1"/>
</dbReference>
<dbReference type="GO" id="GO:0008270">
    <property type="term" value="F:zinc ion binding"/>
    <property type="evidence" value="ECO:0007669"/>
    <property type="project" value="UniProtKB-KW"/>
</dbReference>
<evidence type="ECO:0000259" key="9">
    <source>
        <dbReference type="PROSITE" id="PS50158"/>
    </source>
</evidence>
<evidence type="ECO:0000256" key="2">
    <source>
        <dbReference type="ARBA" id="ARBA00022723"/>
    </source>
</evidence>
<dbReference type="PROSITE" id="PS50158">
    <property type="entry name" value="ZF_CCHC"/>
    <property type="match status" value="1"/>
</dbReference>
<protein>
    <submittedName>
        <fullName evidence="11">Uncharacterized protein</fullName>
    </submittedName>
</protein>
<feature type="compositionally biased region" description="Basic residues" evidence="7">
    <location>
        <begin position="662"/>
        <end position="676"/>
    </location>
</feature>
<proteinExistence type="predicted"/>
<keyword evidence="12" id="KW-1185">Reference proteome</keyword>
<evidence type="ECO:0000256" key="3">
    <source>
        <dbReference type="ARBA" id="ARBA00022771"/>
    </source>
</evidence>
<dbReference type="Proteomes" id="UP001630127">
    <property type="component" value="Unassembled WGS sequence"/>
</dbReference>
<dbReference type="SUPFAM" id="SSF57850">
    <property type="entry name" value="RING/U-box"/>
    <property type="match status" value="1"/>
</dbReference>
<dbReference type="InterPro" id="IPR014891">
    <property type="entry name" value="DWNN_domain"/>
</dbReference>
<evidence type="ECO:0000259" key="10">
    <source>
        <dbReference type="PROSITE" id="PS51282"/>
    </source>
</evidence>
<evidence type="ECO:0000256" key="7">
    <source>
        <dbReference type="SAM" id="MobiDB-lite"/>
    </source>
</evidence>
<dbReference type="InterPro" id="IPR013083">
    <property type="entry name" value="Znf_RING/FYVE/PHD"/>
</dbReference>
<evidence type="ECO:0000256" key="4">
    <source>
        <dbReference type="ARBA" id="ARBA00022833"/>
    </source>
</evidence>
<dbReference type="Pfam" id="PF13923">
    <property type="entry name" value="zf-C3HC4_2"/>
    <property type="match status" value="1"/>
</dbReference>
<dbReference type="PROSITE" id="PS51282">
    <property type="entry name" value="DWNN"/>
    <property type="match status" value="1"/>
</dbReference>
<dbReference type="CDD" id="cd16620">
    <property type="entry name" value="vRING-HC-C4C4_RBBP6"/>
    <property type="match status" value="1"/>
</dbReference>